<dbReference type="Proteomes" id="UP001162131">
    <property type="component" value="Unassembled WGS sequence"/>
</dbReference>
<dbReference type="EMBL" id="CAJZBQ010000009">
    <property type="protein sequence ID" value="CAG9313073.1"/>
    <property type="molecule type" value="Genomic_DNA"/>
</dbReference>
<dbReference type="InterPro" id="IPR029071">
    <property type="entry name" value="Ubiquitin-like_domsf"/>
</dbReference>
<name>A0AAU9IXM2_9CILI</name>
<keyword evidence="2" id="KW-1185">Reference proteome</keyword>
<gene>
    <name evidence="1" type="ORF">BSTOLATCC_MIC7858</name>
</gene>
<evidence type="ECO:0000313" key="1">
    <source>
        <dbReference type="EMBL" id="CAG9313073.1"/>
    </source>
</evidence>
<evidence type="ECO:0000313" key="2">
    <source>
        <dbReference type="Proteomes" id="UP001162131"/>
    </source>
</evidence>
<protein>
    <recommendedName>
        <fullName evidence="3">Ubiquitin-like domain-containing protein</fullName>
    </recommendedName>
</protein>
<sequence length="179" mass="20495">MLLTTLTILGPGETETHISIKSNATSSKLKRKILRLLNIDDVVMMHNGNGIMPNNVDTLQQLGINDNDTLNIHPVAAPRSRPEESKTPLISLIIIDLNQNEISINANPEWRFQELWNEIKRKGVNLNDNDRLLYDSYFISLEKYSEILVKKMQFKSKGTLRVLDHLKGGDFVCFYIPYK</sequence>
<dbReference type="AlphaFoldDB" id="A0AAU9IXM2"/>
<organism evidence="1 2">
    <name type="scientific">Blepharisma stoltei</name>
    <dbReference type="NCBI Taxonomy" id="1481888"/>
    <lineage>
        <taxon>Eukaryota</taxon>
        <taxon>Sar</taxon>
        <taxon>Alveolata</taxon>
        <taxon>Ciliophora</taxon>
        <taxon>Postciliodesmatophora</taxon>
        <taxon>Heterotrichea</taxon>
        <taxon>Heterotrichida</taxon>
        <taxon>Blepharismidae</taxon>
        <taxon>Blepharisma</taxon>
    </lineage>
</organism>
<dbReference type="Gene3D" id="3.10.20.90">
    <property type="entry name" value="Phosphatidylinositol 3-kinase Catalytic Subunit, Chain A, domain 1"/>
    <property type="match status" value="1"/>
</dbReference>
<proteinExistence type="predicted"/>
<dbReference type="SUPFAM" id="SSF54236">
    <property type="entry name" value="Ubiquitin-like"/>
    <property type="match status" value="1"/>
</dbReference>
<dbReference type="CDD" id="cd17039">
    <property type="entry name" value="Ubl_ubiquitin_like"/>
    <property type="match status" value="1"/>
</dbReference>
<comment type="caution">
    <text evidence="1">The sequence shown here is derived from an EMBL/GenBank/DDBJ whole genome shotgun (WGS) entry which is preliminary data.</text>
</comment>
<reference evidence="1" key="1">
    <citation type="submission" date="2021-09" db="EMBL/GenBank/DDBJ databases">
        <authorList>
            <consortium name="AG Swart"/>
            <person name="Singh M."/>
            <person name="Singh A."/>
            <person name="Seah K."/>
            <person name="Emmerich C."/>
        </authorList>
    </citation>
    <scope>NUCLEOTIDE SEQUENCE</scope>
    <source>
        <strain evidence="1">ATCC30299</strain>
    </source>
</reference>
<evidence type="ECO:0008006" key="3">
    <source>
        <dbReference type="Google" id="ProtNLM"/>
    </source>
</evidence>
<accession>A0AAU9IXM2</accession>